<feature type="region of interest" description="Disordered" evidence="5">
    <location>
        <begin position="32"/>
        <end position="68"/>
    </location>
</feature>
<dbReference type="PANTHER" id="PTHR30168:SF0">
    <property type="entry name" value="INNER MEMBRANE PROTEIN"/>
    <property type="match status" value="1"/>
</dbReference>
<reference evidence="6 7" key="1">
    <citation type="submission" date="2018-11" db="EMBL/GenBank/DDBJ databases">
        <title>Sequencing the genomes of 1000 actinobacteria strains.</title>
        <authorList>
            <person name="Klenk H.-P."/>
        </authorList>
    </citation>
    <scope>NUCLEOTIDE SEQUENCE [LARGE SCALE GENOMIC DNA]</scope>
    <source>
        <strain evidence="6 7">DSM 11294</strain>
    </source>
</reference>
<evidence type="ECO:0000313" key="6">
    <source>
        <dbReference type="EMBL" id="ROR74330.1"/>
    </source>
</evidence>
<dbReference type="Proteomes" id="UP000280668">
    <property type="component" value="Unassembled WGS sequence"/>
</dbReference>
<evidence type="ECO:0008006" key="8">
    <source>
        <dbReference type="Google" id="ProtNLM"/>
    </source>
</evidence>
<name>A0A3N2BGH0_9MICO</name>
<evidence type="ECO:0000313" key="7">
    <source>
        <dbReference type="Proteomes" id="UP000280668"/>
    </source>
</evidence>
<evidence type="ECO:0000256" key="5">
    <source>
        <dbReference type="SAM" id="MobiDB-lite"/>
    </source>
</evidence>
<evidence type="ECO:0000256" key="1">
    <source>
        <dbReference type="ARBA" id="ARBA00004167"/>
    </source>
</evidence>
<evidence type="ECO:0000256" key="2">
    <source>
        <dbReference type="ARBA" id="ARBA00022692"/>
    </source>
</evidence>
<dbReference type="InterPro" id="IPR007343">
    <property type="entry name" value="Uncharacterised_pept_Zn_put"/>
</dbReference>
<dbReference type="EMBL" id="RKHK01000001">
    <property type="protein sequence ID" value="ROR74330.1"/>
    <property type="molecule type" value="Genomic_DNA"/>
</dbReference>
<evidence type="ECO:0000256" key="3">
    <source>
        <dbReference type="ARBA" id="ARBA00022989"/>
    </source>
</evidence>
<dbReference type="GO" id="GO:0016020">
    <property type="term" value="C:membrane"/>
    <property type="evidence" value="ECO:0007669"/>
    <property type="project" value="UniProtKB-SubCell"/>
</dbReference>
<dbReference type="Pfam" id="PF04228">
    <property type="entry name" value="Zn_peptidase"/>
    <property type="match status" value="1"/>
</dbReference>
<gene>
    <name evidence="6" type="ORF">EDD31_2738</name>
</gene>
<proteinExistence type="predicted"/>
<dbReference type="RefSeq" id="WP_170163310.1">
    <property type="nucleotide sequence ID" value="NZ_RKHK01000001.1"/>
</dbReference>
<comment type="subcellular location">
    <subcellularLocation>
        <location evidence="1">Membrane</location>
        <topology evidence="1">Single-pass membrane protein</topology>
    </subcellularLocation>
</comment>
<organism evidence="6 7">
    <name type="scientific">Bogoriella caseilytica</name>
    <dbReference type="NCBI Taxonomy" id="56055"/>
    <lineage>
        <taxon>Bacteria</taxon>
        <taxon>Bacillati</taxon>
        <taxon>Actinomycetota</taxon>
        <taxon>Actinomycetes</taxon>
        <taxon>Micrococcales</taxon>
        <taxon>Bogoriellaceae</taxon>
        <taxon>Bogoriella</taxon>
    </lineage>
</organism>
<comment type="caution">
    <text evidence="6">The sequence shown here is derived from an EMBL/GenBank/DDBJ whole genome shotgun (WGS) entry which is preliminary data.</text>
</comment>
<keyword evidence="4" id="KW-0472">Membrane</keyword>
<evidence type="ECO:0000256" key="4">
    <source>
        <dbReference type="ARBA" id="ARBA00023136"/>
    </source>
</evidence>
<sequence length="308" mass="32884">MVIVLVIIVIAVVVAILASLARLVPDEAAPAPVTPIASESAPADEGGESSAADPGTPAGTERPEDTAGSIPEFAFDELADHPLLAEGIGLPNLECDLATQGETRSEIEAHASDVIDCLDRMWEPALRAAEIEHRSPGLFVPESLDEISSPCGDGGADYLAFYCPTDESIYLPVDLLGSPPEVMPHYYAWIVAHEYGHHVQYLSGIGQASDAEERARRVFSPGAREVLRRLEIQAECFAGMFLGSSDSAGNLDMSDHYHGFMEWTRTGGPSETHGSGEIQAQWWSAGYLSNRTASCNTYSAPAEEVAAQ</sequence>
<dbReference type="PANTHER" id="PTHR30168">
    <property type="entry name" value="PUTATIVE MEMBRANE PROTEIN YPFJ"/>
    <property type="match status" value="1"/>
</dbReference>
<dbReference type="AlphaFoldDB" id="A0A3N2BGH0"/>
<keyword evidence="3" id="KW-1133">Transmembrane helix</keyword>
<keyword evidence="7" id="KW-1185">Reference proteome</keyword>
<protein>
    <recommendedName>
        <fullName evidence="8">Neutral zinc metallopeptidase</fullName>
    </recommendedName>
</protein>
<keyword evidence="2" id="KW-0812">Transmembrane</keyword>
<accession>A0A3N2BGH0</accession>